<sequence>MVGWLIADHLRTELVADTLDMARMRRKPLASGSFRPCNSICLLAFGHRLREAGLLGSVASAFDNAMIKSFSDSMQIELLDRTPYREHPRRARDSDLRMHRSLLQPRYAGTTP</sequence>
<organism evidence="2 3">
    <name type="scientific">Mycobacterium kubicae</name>
    <dbReference type="NCBI Taxonomy" id="120959"/>
    <lineage>
        <taxon>Bacteria</taxon>
        <taxon>Bacillati</taxon>
        <taxon>Actinomycetota</taxon>
        <taxon>Actinomycetes</taxon>
        <taxon>Mycobacteriales</taxon>
        <taxon>Mycobacteriaceae</taxon>
        <taxon>Mycobacterium</taxon>
        <taxon>Mycobacterium simiae complex</taxon>
    </lineage>
</organism>
<dbReference type="EMBL" id="BLKU01000005">
    <property type="protein sequence ID" value="GFG67801.1"/>
    <property type="molecule type" value="Genomic_DNA"/>
</dbReference>
<protein>
    <recommendedName>
        <fullName evidence="4">Transposase</fullName>
    </recommendedName>
</protein>
<dbReference type="Proteomes" id="UP000465306">
    <property type="component" value="Unassembled WGS sequence"/>
</dbReference>
<comment type="caution">
    <text evidence="2">The sequence shown here is derived from an EMBL/GenBank/DDBJ whole genome shotgun (WGS) entry which is preliminary data.</text>
</comment>
<evidence type="ECO:0000256" key="1">
    <source>
        <dbReference type="SAM" id="MobiDB-lite"/>
    </source>
</evidence>
<feature type="region of interest" description="Disordered" evidence="1">
    <location>
        <begin position="87"/>
        <end position="112"/>
    </location>
</feature>
<evidence type="ECO:0000313" key="3">
    <source>
        <dbReference type="Proteomes" id="UP000465306"/>
    </source>
</evidence>
<reference evidence="2 3" key="1">
    <citation type="journal article" date="2019" name="Emerg. Microbes Infect.">
        <title>Comprehensive subspecies identification of 175 nontuberculous mycobacteria species based on 7547 genomic profiles.</title>
        <authorList>
            <person name="Matsumoto Y."/>
            <person name="Kinjo T."/>
            <person name="Motooka D."/>
            <person name="Nabeya D."/>
            <person name="Jung N."/>
            <person name="Uechi K."/>
            <person name="Horii T."/>
            <person name="Iida T."/>
            <person name="Fujita J."/>
            <person name="Nakamura S."/>
        </authorList>
    </citation>
    <scope>NUCLEOTIDE SEQUENCE [LARGE SCALE GENOMIC DNA]</scope>
    <source>
        <strain evidence="2 3">JCM 13573</strain>
    </source>
</reference>
<keyword evidence="3" id="KW-1185">Reference proteome</keyword>
<name>A0ABQ1BVU0_9MYCO</name>
<evidence type="ECO:0000313" key="2">
    <source>
        <dbReference type="EMBL" id="GFG67801.1"/>
    </source>
</evidence>
<accession>A0ABQ1BVU0</accession>
<feature type="compositionally biased region" description="Basic and acidic residues" evidence="1">
    <location>
        <begin position="87"/>
        <end position="98"/>
    </location>
</feature>
<gene>
    <name evidence="2" type="ORF">MKUB_52910</name>
</gene>
<evidence type="ECO:0008006" key="4">
    <source>
        <dbReference type="Google" id="ProtNLM"/>
    </source>
</evidence>
<proteinExistence type="predicted"/>